<keyword evidence="3" id="KW-1185">Reference proteome</keyword>
<sequence length="71" mass="7862">MARRATPHDCTEHCAITPAPPQIDSAAASAIQETAQHGIRSWDIDVSECDLDQELQLFITRHSAQFSSEVR</sequence>
<proteinExistence type="predicted"/>
<dbReference type="GO" id="GO:0031114">
    <property type="term" value="P:regulation of microtubule depolymerization"/>
    <property type="evidence" value="ECO:0007669"/>
    <property type="project" value="TreeGrafter"/>
</dbReference>
<dbReference type="GO" id="GO:0045202">
    <property type="term" value="C:synapse"/>
    <property type="evidence" value="ECO:0007669"/>
    <property type="project" value="TreeGrafter"/>
</dbReference>
<dbReference type="PANTHER" id="PTHR13843:SF6">
    <property type="entry name" value="MICROTUBULE-ASSOCIATED PROTEIN 1A"/>
    <property type="match status" value="1"/>
</dbReference>
<evidence type="ECO:0000259" key="1">
    <source>
        <dbReference type="Pfam" id="PF23415"/>
    </source>
</evidence>
<feature type="domain" description="Microtubule-associated protein 1B/S N-terminal" evidence="1">
    <location>
        <begin position="28"/>
        <end position="71"/>
    </location>
</feature>
<dbReference type="GO" id="GO:0008017">
    <property type="term" value="F:microtubule binding"/>
    <property type="evidence" value="ECO:0007669"/>
    <property type="project" value="InterPro"/>
</dbReference>
<organism evidence="2 3">
    <name type="scientific">Danionella cerebrum</name>
    <dbReference type="NCBI Taxonomy" id="2873325"/>
    <lineage>
        <taxon>Eukaryota</taxon>
        <taxon>Metazoa</taxon>
        <taxon>Chordata</taxon>
        <taxon>Craniata</taxon>
        <taxon>Vertebrata</taxon>
        <taxon>Euteleostomi</taxon>
        <taxon>Actinopterygii</taxon>
        <taxon>Neopterygii</taxon>
        <taxon>Teleostei</taxon>
        <taxon>Ostariophysi</taxon>
        <taxon>Cypriniformes</taxon>
        <taxon>Danionidae</taxon>
        <taxon>Danioninae</taxon>
        <taxon>Danionella</taxon>
    </lineage>
</organism>
<dbReference type="GO" id="GO:0043025">
    <property type="term" value="C:neuronal cell body"/>
    <property type="evidence" value="ECO:0007669"/>
    <property type="project" value="TreeGrafter"/>
</dbReference>
<dbReference type="GO" id="GO:0016358">
    <property type="term" value="P:dendrite development"/>
    <property type="evidence" value="ECO:0007669"/>
    <property type="project" value="TreeGrafter"/>
</dbReference>
<dbReference type="GO" id="GO:0003779">
    <property type="term" value="F:actin binding"/>
    <property type="evidence" value="ECO:0007669"/>
    <property type="project" value="TreeGrafter"/>
</dbReference>
<dbReference type="EMBL" id="SRMA01027294">
    <property type="protein sequence ID" value="TRY56130.1"/>
    <property type="molecule type" value="Genomic_DNA"/>
</dbReference>
<feature type="non-terminal residue" evidence="2">
    <location>
        <position position="71"/>
    </location>
</feature>
<dbReference type="GO" id="GO:0005875">
    <property type="term" value="C:microtubule associated complex"/>
    <property type="evidence" value="ECO:0007669"/>
    <property type="project" value="TreeGrafter"/>
</dbReference>
<evidence type="ECO:0000313" key="2">
    <source>
        <dbReference type="EMBL" id="TRY56130.1"/>
    </source>
</evidence>
<dbReference type="PANTHER" id="PTHR13843">
    <property type="entry name" value="MICROTUBULE-ASSOCIATED PROTEIN"/>
    <property type="match status" value="1"/>
</dbReference>
<dbReference type="GO" id="GO:0000226">
    <property type="term" value="P:microtubule cytoskeleton organization"/>
    <property type="evidence" value="ECO:0007669"/>
    <property type="project" value="InterPro"/>
</dbReference>
<gene>
    <name evidence="2" type="ORF">DNTS_015255</name>
</gene>
<protein>
    <recommendedName>
        <fullName evidence="1">Microtubule-associated protein 1B/S N-terminal domain-containing protein</fullName>
    </recommendedName>
</protein>
<dbReference type="GO" id="GO:0005829">
    <property type="term" value="C:cytosol"/>
    <property type="evidence" value="ECO:0007669"/>
    <property type="project" value="TreeGrafter"/>
</dbReference>
<dbReference type="AlphaFoldDB" id="A0A553MSH7"/>
<dbReference type="GO" id="GO:0007409">
    <property type="term" value="P:axonogenesis"/>
    <property type="evidence" value="ECO:0007669"/>
    <property type="project" value="TreeGrafter"/>
</dbReference>
<evidence type="ECO:0000313" key="3">
    <source>
        <dbReference type="Proteomes" id="UP000316079"/>
    </source>
</evidence>
<dbReference type="OrthoDB" id="5371837at2759"/>
<dbReference type="GO" id="GO:0005874">
    <property type="term" value="C:microtubule"/>
    <property type="evidence" value="ECO:0007669"/>
    <property type="project" value="InterPro"/>
</dbReference>
<dbReference type="GO" id="GO:0030425">
    <property type="term" value="C:dendrite"/>
    <property type="evidence" value="ECO:0007669"/>
    <property type="project" value="TreeGrafter"/>
</dbReference>
<dbReference type="Proteomes" id="UP000316079">
    <property type="component" value="Unassembled WGS sequence"/>
</dbReference>
<dbReference type="Pfam" id="PF23415">
    <property type="entry name" value="MAPB1_N"/>
    <property type="match status" value="1"/>
</dbReference>
<comment type="caution">
    <text evidence="2">The sequence shown here is derived from an EMBL/GenBank/DDBJ whole genome shotgun (WGS) entry which is preliminary data.</text>
</comment>
<reference evidence="2 3" key="1">
    <citation type="journal article" date="2019" name="Sci. Data">
        <title>Hybrid genome assembly and annotation of Danionella translucida.</title>
        <authorList>
            <person name="Kadobianskyi M."/>
            <person name="Schulze L."/>
            <person name="Schuelke M."/>
            <person name="Judkewitz B."/>
        </authorList>
    </citation>
    <scope>NUCLEOTIDE SEQUENCE [LARGE SCALE GENOMIC DNA]</scope>
    <source>
        <strain evidence="2 3">Bolton</strain>
    </source>
</reference>
<accession>A0A553MSH7</accession>
<dbReference type="STRING" id="623744.A0A553MSH7"/>
<dbReference type="InterPro" id="IPR056617">
    <property type="entry name" value="MAP1B/S_N"/>
</dbReference>
<name>A0A553MSH7_9TELE</name>
<dbReference type="InterPro" id="IPR026074">
    <property type="entry name" value="MAP1"/>
</dbReference>